<evidence type="ECO:0000313" key="1">
    <source>
        <dbReference type="EMBL" id="KEJ87869.1"/>
    </source>
</evidence>
<protein>
    <submittedName>
        <fullName evidence="1">Uncharacterized protein</fullName>
    </submittedName>
</protein>
<dbReference type="AlphaFoldDB" id="A0A073IDP7"/>
<dbReference type="EMBL" id="JAMC01000012">
    <property type="protein sequence ID" value="KEJ87869.1"/>
    <property type="molecule type" value="Genomic_DNA"/>
</dbReference>
<name>A0A073IDP7_9RHOB</name>
<proteinExistence type="predicted"/>
<dbReference type="Proteomes" id="UP000027734">
    <property type="component" value="Unassembled WGS sequence"/>
</dbReference>
<keyword evidence="2" id="KW-1185">Reference proteome</keyword>
<evidence type="ECO:0000313" key="2">
    <source>
        <dbReference type="Proteomes" id="UP000027734"/>
    </source>
</evidence>
<gene>
    <name evidence="1" type="ORF">DSW25_04425</name>
</gene>
<accession>A0A073IDP7</accession>
<organism evidence="1 2">
    <name type="scientific">Sulfitobacter donghicola DSW-25 = KCTC 12864 = JCM 14565</name>
    <dbReference type="NCBI Taxonomy" id="1300350"/>
    <lineage>
        <taxon>Bacteria</taxon>
        <taxon>Pseudomonadati</taxon>
        <taxon>Pseudomonadota</taxon>
        <taxon>Alphaproteobacteria</taxon>
        <taxon>Rhodobacterales</taxon>
        <taxon>Roseobacteraceae</taxon>
        <taxon>Sulfitobacter</taxon>
    </lineage>
</organism>
<sequence length="52" mass="5773">MKLDAAVQNKSQCDCDLRYFASTTDALSAQMDRPINTIDFFARASAGARHHI</sequence>
<reference evidence="1 2" key="1">
    <citation type="submission" date="2014-01" db="EMBL/GenBank/DDBJ databases">
        <title>Sulfitobacter donghicola JCM 14565 Genome Sequencing.</title>
        <authorList>
            <person name="Lai Q."/>
            <person name="Hong Z."/>
        </authorList>
    </citation>
    <scope>NUCLEOTIDE SEQUENCE [LARGE SCALE GENOMIC DNA]</scope>
    <source>
        <strain evidence="1 2">JCM 14565</strain>
    </source>
</reference>
<comment type="caution">
    <text evidence="1">The sequence shown here is derived from an EMBL/GenBank/DDBJ whole genome shotgun (WGS) entry which is preliminary data.</text>
</comment>